<proteinExistence type="inferred from homology"/>
<keyword evidence="14" id="KW-0175">Coiled coil</keyword>
<evidence type="ECO:0000256" key="1">
    <source>
        <dbReference type="ARBA" id="ARBA00004429"/>
    </source>
</evidence>
<dbReference type="PANTHER" id="PTHR32309:SF32">
    <property type="entry name" value="TYROSINE-PROTEIN KINASE ETK-RELATED"/>
    <property type="match status" value="1"/>
</dbReference>
<feature type="domain" description="AAA" evidence="17">
    <location>
        <begin position="577"/>
        <end position="688"/>
    </location>
</feature>
<evidence type="ECO:0000256" key="14">
    <source>
        <dbReference type="SAM" id="Coils"/>
    </source>
</evidence>
<dbReference type="Pfam" id="PF13614">
    <property type="entry name" value="AAA_31"/>
    <property type="match status" value="1"/>
</dbReference>
<dbReference type="Pfam" id="PF23607">
    <property type="entry name" value="WZC_N"/>
    <property type="match status" value="1"/>
</dbReference>
<sequence length="753" mass="83338">MTVFPSHHGLSSEPPRDTPDISLVKLVSTLLEHKWKILFIGALFLLGGYFYASSQTRIYQSDTLIQIEGRKSTLGLLETLAVGEQAGNPTTAELEILQSRMVMGETVDRLDLAIQIEPRRMPMVGDFLVNHGFTREQVDRLTPGLLGSWLGRIGGWEQDEGGPFVWAGESLRVSRFDVPPHAEGRTHVLRVADEGQYSLTRDGATLLAGRVGETVQDEASGYRLFVSQLEAHAGAEFEMRRVSHLDAIAQLQRRLTIEPRGKDSGVYQVMLSGQDREQIVRVLDTITGVFLSQNVQRQSEEAEKQLAFLEEQIPQVNVELTGAENALNDYRAQRDSVDLTFETQNLLGSLVAVDNQLSELALAEAELAERFRPTHPNYQALLRKRSQLQAEKLQLEASVNDLPETQQEVLRLTRDTQVNQQIYVQLLNKRQEMRLVKAGTVGNVRILDTAVLQRGSIAPRVGLLTAGSALLGMLLAIVGVMLRLAFSRAVETPEQLEAIGLPVYAIVPVSSGQNKLSHYLRRRRKDGVHVFRGLLAITDPEEPTVEALRGLRTSLYFAMLESSDNRLMITGSSPEAGKSFIAANLAVVCAQAGQRVLLVDADMRKGHLHHAFHQAGKGGLSELLTSRLGIDEAVRASGIEHLDFISRGIVPPNPSELLMQKPFHDLLDWAAQHYDLVILDTPPVMAVTDAAIVGKHAGSCLMVARYGLNSPKELEITKRRLEHAGVRVKGAVLNAVAYSTNRQYGYYNVYAYR</sequence>
<name>A0A7W5K2W6_9GAMM</name>
<evidence type="ECO:0000256" key="7">
    <source>
        <dbReference type="ARBA" id="ARBA00022741"/>
    </source>
</evidence>
<keyword evidence="12" id="KW-0829">Tyrosine-protein kinase</keyword>
<evidence type="ECO:0000256" key="13">
    <source>
        <dbReference type="ARBA" id="ARBA00053015"/>
    </source>
</evidence>
<dbReference type="SUPFAM" id="SSF52540">
    <property type="entry name" value="P-loop containing nucleoside triphosphate hydrolases"/>
    <property type="match status" value="1"/>
</dbReference>
<evidence type="ECO:0000256" key="2">
    <source>
        <dbReference type="ARBA" id="ARBA00008883"/>
    </source>
</evidence>
<evidence type="ECO:0000313" key="20">
    <source>
        <dbReference type="Proteomes" id="UP000553442"/>
    </source>
</evidence>
<dbReference type="CDD" id="cd05387">
    <property type="entry name" value="BY-kinase"/>
    <property type="match status" value="1"/>
</dbReference>
<comment type="caution">
    <text evidence="19">The sequence shown here is derived from an EMBL/GenBank/DDBJ whole genome shotgun (WGS) entry which is preliminary data.</text>
</comment>
<dbReference type="EC" id="2.7.10.-" evidence="19"/>
<keyword evidence="4" id="KW-0997">Cell inner membrane</keyword>
<evidence type="ECO:0000313" key="19">
    <source>
        <dbReference type="EMBL" id="MBB3330959.1"/>
    </source>
</evidence>
<dbReference type="Gene3D" id="3.40.50.300">
    <property type="entry name" value="P-loop containing nucleotide triphosphate hydrolases"/>
    <property type="match status" value="1"/>
</dbReference>
<feature type="domain" description="Polysaccharide chain length determinant N-terminal" evidence="16">
    <location>
        <begin position="20"/>
        <end position="109"/>
    </location>
</feature>
<dbReference type="Proteomes" id="UP000553442">
    <property type="component" value="Unassembled WGS sequence"/>
</dbReference>
<evidence type="ECO:0000256" key="10">
    <source>
        <dbReference type="ARBA" id="ARBA00022989"/>
    </source>
</evidence>
<evidence type="ECO:0000256" key="9">
    <source>
        <dbReference type="ARBA" id="ARBA00022840"/>
    </source>
</evidence>
<keyword evidence="5 19" id="KW-0808">Transferase</keyword>
<evidence type="ECO:0000256" key="3">
    <source>
        <dbReference type="ARBA" id="ARBA00022475"/>
    </source>
</evidence>
<gene>
    <name evidence="19" type="ORF">BDK63_001834</name>
</gene>
<feature type="transmembrane region" description="Helical" evidence="15">
    <location>
        <begin position="35"/>
        <end position="52"/>
    </location>
</feature>
<dbReference type="AlphaFoldDB" id="A0A7W5K2W6"/>
<accession>A0A7W5K2W6</accession>
<keyword evidence="6 15" id="KW-0812">Transmembrane</keyword>
<dbReference type="FunFam" id="3.40.50.300:FF:000527">
    <property type="entry name" value="Tyrosine-protein kinase etk"/>
    <property type="match status" value="1"/>
</dbReference>
<dbReference type="GO" id="GO:0042802">
    <property type="term" value="F:identical protein binding"/>
    <property type="evidence" value="ECO:0007669"/>
    <property type="project" value="UniProtKB-ARBA"/>
</dbReference>
<protein>
    <submittedName>
        <fullName evidence="19">Tyrosine-protein kinase Etk/Wzc</fullName>
        <ecNumber evidence="19">2.7.10.-</ecNumber>
    </submittedName>
</protein>
<dbReference type="InterPro" id="IPR005702">
    <property type="entry name" value="Wzc-like_C"/>
</dbReference>
<dbReference type="InterPro" id="IPR050445">
    <property type="entry name" value="Bact_polysacc_biosynth/exp"/>
</dbReference>
<evidence type="ECO:0000259" key="16">
    <source>
        <dbReference type="Pfam" id="PF02706"/>
    </source>
</evidence>
<evidence type="ECO:0000256" key="5">
    <source>
        <dbReference type="ARBA" id="ARBA00022679"/>
    </source>
</evidence>
<feature type="coiled-coil region" evidence="14">
    <location>
        <begin position="292"/>
        <end position="326"/>
    </location>
</feature>
<dbReference type="InterPro" id="IPR027417">
    <property type="entry name" value="P-loop_NTPase"/>
</dbReference>
<evidence type="ECO:0000256" key="11">
    <source>
        <dbReference type="ARBA" id="ARBA00023136"/>
    </source>
</evidence>
<keyword evidence="8 19" id="KW-0418">Kinase</keyword>
<feature type="transmembrane region" description="Helical" evidence="15">
    <location>
        <begin position="461"/>
        <end position="486"/>
    </location>
</feature>
<comment type="subcellular location">
    <subcellularLocation>
        <location evidence="1">Cell inner membrane</location>
        <topology evidence="1">Multi-pass membrane protein</topology>
    </subcellularLocation>
</comment>
<dbReference type="InterPro" id="IPR003856">
    <property type="entry name" value="LPS_length_determ_N"/>
</dbReference>
<dbReference type="GO" id="GO:0005886">
    <property type="term" value="C:plasma membrane"/>
    <property type="evidence" value="ECO:0007669"/>
    <property type="project" value="UniProtKB-SubCell"/>
</dbReference>
<keyword evidence="9" id="KW-0067">ATP-binding</keyword>
<evidence type="ECO:0000256" key="15">
    <source>
        <dbReference type="SAM" id="Phobius"/>
    </source>
</evidence>
<keyword evidence="10 15" id="KW-1133">Transmembrane helix</keyword>
<organism evidence="19 20">
    <name type="scientific">Halomonas campaniensis</name>
    <dbReference type="NCBI Taxonomy" id="213554"/>
    <lineage>
        <taxon>Bacteria</taxon>
        <taxon>Pseudomonadati</taxon>
        <taxon>Pseudomonadota</taxon>
        <taxon>Gammaproteobacteria</taxon>
        <taxon>Oceanospirillales</taxon>
        <taxon>Halomonadaceae</taxon>
        <taxon>Halomonas</taxon>
    </lineage>
</organism>
<reference evidence="19 20" key="1">
    <citation type="submission" date="2020-08" db="EMBL/GenBank/DDBJ databases">
        <title>Genomic Encyclopedia of Archaeal and Bacterial Type Strains, Phase II (KMG-II): from individual species to whole genera.</title>
        <authorList>
            <person name="Goeker M."/>
        </authorList>
    </citation>
    <scope>NUCLEOTIDE SEQUENCE [LARGE SCALE GENOMIC DNA]</scope>
    <source>
        <strain evidence="19 20">5AG</strain>
    </source>
</reference>
<evidence type="ECO:0000256" key="8">
    <source>
        <dbReference type="ARBA" id="ARBA00022777"/>
    </source>
</evidence>
<evidence type="ECO:0000259" key="17">
    <source>
        <dbReference type="Pfam" id="PF13614"/>
    </source>
</evidence>
<dbReference type="GO" id="GO:0005524">
    <property type="term" value="F:ATP binding"/>
    <property type="evidence" value="ECO:0007669"/>
    <property type="project" value="UniProtKB-KW"/>
</dbReference>
<dbReference type="RefSeq" id="WP_183331126.1">
    <property type="nucleotide sequence ID" value="NZ_JACHZF010000011.1"/>
</dbReference>
<dbReference type="EMBL" id="JACHZF010000011">
    <property type="protein sequence ID" value="MBB3330959.1"/>
    <property type="molecule type" value="Genomic_DNA"/>
</dbReference>
<keyword evidence="7" id="KW-0547">Nucleotide-binding</keyword>
<dbReference type="InterPro" id="IPR025669">
    <property type="entry name" value="AAA_dom"/>
</dbReference>
<comment type="catalytic activity">
    <reaction evidence="13">
        <text>L-tyrosyl-[protein] + ATP = O-phospho-L-tyrosyl-[protein] + ADP + H(+)</text>
        <dbReference type="Rhea" id="RHEA:10596"/>
        <dbReference type="Rhea" id="RHEA-COMP:10136"/>
        <dbReference type="Rhea" id="RHEA-COMP:20101"/>
        <dbReference type="ChEBI" id="CHEBI:15378"/>
        <dbReference type="ChEBI" id="CHEBI:30616"/>
        <dbReference type="ChEBI" id="CHEBI:46858"/>
        <dbReference type="ChEBI" id="CHEBI:61978"/>
        <dbReference type="ChEBI" id="CHEBI:456216"/>
    </reaction>
</comment>
<keyword evidence="11 15" id="KW-0472">Membrane</keyword>
<dbReference type="NCBIfam" id="TIGR01007">
    <property type="entry name" value="eps_fam"/>
    <property type="match status" value="1"/>
</dbReference>
<evidence type="ECO:0000256" key="6">
    <source>
        <dbReference type="ARBA" id="ARBA00022692"/>
    </source>
</evidence>
<keyword evidence="20" id="KW-1185">Reference proteome</keyword>
<comment type="similarity">
    <text evidence="2">Belongs to the etk/wzc family.</text>
</comment>
<evidence type="ECO:0000256" key="12">
    <source>
        <dbReference type="ARBA" id="ARBA00023137"/>
    </source>
</evidence>
<dbReference type="PANTHER" id="PTHR32309">
    <property type="entry name" value="TYROSINE-PROTEIN KINASE"/>
    <property type="match status" value="1"/>
</dbReference>
<dbReference type="InterPro" id="IPR032807">
    <property type="entry name" value="GNVR"/>
</dbReference>
<evidence type="ECO:0000259" key="18">
    <source>
        <dbReference type="Pfam" id="PF13807"/>
    </source>
</evidence>
<evidence type="ECO:0000256" key="4">
    <source>
        <dbReference type="ARBA" id="ARBA00022519"/>
    </source>
</evidence>
<dbReference type="GO" id="GO:0004713">
    <property type="term" value="F:protein tyrosine kinase activity"/>
    <property type="evidence" value="ECO:0007669"/>
    <property type="project" value="UniProtKB-KW"/>
</dbReference>
<dbReference type="Pfam" id="PF13807">
    <property type="entry name" value="GNVR"/>
    <property type="match status" value="1"/>
</dbReference>
<keyword evidence="3" id="KW-1003">Cell membrane</keyword>
<dbReference type="Pfam" id="PF02706">
    <property type="entry name" value="Wzz"/>
    <property type="match status" value="1"/>
</dbReference>
<feature type="domain" description="Tyrosine-protein kinase G-rich" evidence="18">
    <location>
        <begin position="404"/>
        <end position="483"/>
    </location>
</feature>